<reference evidence="7 8" key="1">
    <citation type="journal article" date="2018" name="Genome Announc.">
        <title>Draft Genome Sequence of "Candidatus Phycosocius bacilliformis," an Alphaproteobacterial Ectosymbiont of the Hydrocarbon-Producing Green Alga Botryococcus braunii.</title>
        <authorList>
            <person name="Tanabe Y."/>
            <person name="Yamaguchi H."/>
            <person name="Watanabe M.M."/>
        </authorList>
    </citation>
    <scope>NUCLEOTIDE SEQUENCE [LARGE SCALE GENOMIC DNA]</scope>
    <source>
        <strain evidence="7 8">BOTRYCO-2</strain>
    </source>
</reference>
<accession>A0A2P2E622</accession>
<dbReference type="EC" id="6.3.5.3" evidence="6"/>
<evidence type="ECO:0000313" key="7">
    <source>
        <dbReference type="EMBL" id="GBF56502.1"/>
    </source>
</evidence>
<evidence type="ECO:0000256" key="6">
    <source>
        <dbReference type="HAMAP-Rule" id="MF_01926"/>
    </source>
</evidence>
<protein>
    <recommendedName>
        <fullName evidence="6">Phosphoribosylformylglycinamidine synthase subunit PurS</fullName>
        <shortName evidence="6">FGAM synthase</shortName>
        <ecNumber evidence="6">6.3.5.3</ecNumber>
    </recommendedName>
    <alternativeName>
        <fullName evidence="6">Formylglycinamide ribonucleotide amidotransferase subunit III</fullName>
        <shortName evidence="6">FGAR amidotransferase III</shortName>
        <shortName evidence="6">FGAR-AT III</shortName>
    </alternativeName>
    <alternativeName>
        <fullName evidence="6">Phosphoribosylformylglycinamidine synthase subunit III</fullName>
    </alternativeName>
</protein>
<dbReference type="Proteomes" id="UP000245086">
    <property type="component" value="Unassembled WGS sequence"/>
</dbReference>
<dbReference type="GO" id="GO:0004642">
    <property type="term" value="F:phosphoribosylformylglycinamidine synthase activity"/>
    <property type="evidence" value="ECO:0007669"/>
    <property type="project" value="UniProtKB-UniRule"/>
</dbReference>
<evidence type="ECO:0000256" key="2">
    <source>
        <dbReference type="ARBA" id="ARBA00022598"/>
    </source>
</evidence>
<evidence type="ECO:0000256" key="3">
    <source>
        <dbReference type="ARBA" id="ARBA00022741"/>
    </source>
</evidence>
<dbReference type="InterPro" id="IPR003850">
    <property type="entry name" value="PurS"/>
</dbReference>
<dbReference type="GO" id="GO:0005524">
    <property type="term" value="F:ATP binding"/>
    <property type="evidence" value="ECO:0007669"/>
    <property type="project" value="UniProtKB-UniRule"/>
</dbReference>
<keyword evidence="4 6" id="KW-0658">Purine biosynthesis</keyword>
<comment type="subunit">
    <text evidence="6">Part of the FGAM synthase complex composed of 1 PurL, 1 PurQ and 2 PurS subunits.</text>
</comment>
<dbReference type="NCBIfam" id="NF004630">
    <property type="entry name" value="PRK05974.1"/>
    <property type="match status" value="1"/>
</dbReference>
<keyword evidence="3 6" id="KW-0547">Nucleotide-binding</keyword>
<dbReference type="HAMAP" id="MF_01926">
    <property type="entry name" value="PurS"/>
    <property type="match status" value="1"/>
</dbReference>
<evidence type="ECO:0000256" key="1">
    <source>
        <dbReference type="ARBA" id="ARBA00022490"/>
    </source>
</evidence>
<dbReference type="InterPro" id="IPR036604">
    <property type="entry name" value="PurS-like_sf"/>
</dbReference>
<dbReference type="SUPFAM" id="SSF82697">
    <property type="entry name" value="PurS-like"/>
    <property type="match status" value="1"/>
</dbReference>
<evidence type="ECO:0000256" key="4">
    <source>
        <dbReference type="ARBA" id="ARBA00022755"/>
    </source>
</evidence>
<comment type="function">
    <text evidence="6">Part of the phosphoribosylformylglycinamidine synthase complex involved in the purines biosynthetic pathway. Catalyzes the ATP-dependent conversion of formylglycinamide ribonucleotide (FGAR) and glutamine to yield formylglycinamidine ribonucleotide (FGAM) and glutamate. The FGAM synthase complex is composed of three subunits. PurQ produces an ammonia molecule by converting glutamine to glutamate. PurL transfers the ammonia molecule to FGAR to form FGAM in an ATP-dependent manner. PurS interacts with PurQ and PurL and is thought to assist in the transfer of the ammonia molecule from PurQ to PurL.</text>
</comment>
<dbReference type="RefSeq" id="WP_108983385.1">
    <property type="nucleotide sequence ID" value="NZ_BFBR01000001.1"/>
</dbReference>
<dbReference type="GO" id="GO:0005737">
    <property type="term" value="C:cytoplasm"/>
    <property type="evidence" value="ECO:0007669"/>
    <property type="project" value="UniProtKB-SubCell"/>
</dbReference>
<evidence type="ECO:0000313" key="8">
    <source>
        <dbReference type="Proteomes" id="UP000245086"/>
    </source>
</evidence>
<name>A0A2P2E622_9PROT</name>
<gene>
    <name evidence="6 7" type="primary">purS</name>
    <name evidence="7" type="ORF">PbB2_00158</name>
</gene>
<keyword evidence="1 6" id="KW-0963">Cytoplasm</keyword>
<dbReference type="AlphaFoldDB" id="A0A2P2E622"/>
<dbReference type="PANTHER" id="PTHR34696">
    <property type="entry name" value="PHOSPHORIBOSYLFORMYLGLYCINAMIDINE SYNTHASE SUBUNIT PURS"/>
    <property type="match status" value="1"/>
</dbReference>
<keyword evidence="5 6" id="KW-0067">ATP-binding</keyword>
<proteinExistence type="inferred from homology"/>
<sequence length="80" mass="8582">MKAIVNVRLKKGVLDPQGRAIAEALRGLGFDEAADARVGKVIEIELDETDPERAAARAKEMAAKLLANPVIESWTVEIAA</sequence>
<dbReference type="GO" id="GO:0006189">
    <property type="term" value="P:'de novo' IMP biosynthetic process"/>
    <property type="evidence" value="ECO:0007669"/>
    <property type="project" value="UniProtKB-UniRule"/>
</dbReference>
<comment type="caution">
    <text evidence="7">The sequence shown here is derived from an EMBL/GenBank/DDBJ whole genome shotgun (WGS) entry which is preliminary data.</text>
</comment>
<organism evidence="7 8">
    <name type="scientific">Candidatus Phycosocius bacilliformis</name>
    <dbReference type="NCBI Taxonomy" id="1445552"/>
    <lineage>
        <taxon>Bacteria</taxon>
        <taxon>Pseudomonadati</taxon>
        <taxon>Pseudomonadota</taxon>
        <taxon>Alphaproteobacteria</taxon>
        <taxon>Caulobacterales</taxon>
        <taxon>Caulobacterales incertae sedis</taxon>
        <taxon>Candidatus Phycosocius</taxon>
    </lineage>
</organism>
<comment type="similarity">
    <text evidence="6">Belongs to the PurS family.</text>
</comment>
<comment type="pathway">
    <text evidence="6">Purine metabolism; IMP biosynthesis via de novo pathway; 5-amino-1-(5-phospho-D-ribosyl)imidazole from N(2)-formyl-N(1)-(5-phospho-D-ribosyl)glycinamide: step 1/2.</text>
</comment>
<keyword evidence="2 6" id="KW-0436">Ligase</keyword>
<dbReference type="Pfam" id="PF02700">
    <property type="entry name" value="PurS"/>
    <property type="match status" value="1"/>
</dbReference>
<evidence type="ECO:0000256" key="5">
    <source>
        <dbReference type="ARBA" id="ARBA00022840"/>
    </source>
</evidence>
<dbReference type="OrthoDB" id="9799101at2"/>
<keyword evidence="8" id="KW-1185">Reference proteome</keyword>
<dbReference type="NCBIfam" id="TIGR00302">
    <property type="entry name" value="phosphoribosylformylglycinamidine synthase subunit PurS"/>
    <property type="match status" value="1"/>
</dbReference>
<comment type="subcellular location">
    <subcellularLocation>
        <location evidence="6">Cytoplasm</location>
    </subcellularLocation>
</comment>
<dbReference type="PANTHER" id="PTHR34696:SF1">
    <property type="entry name" value="PHOSPHORIBOSYLFORMYLGLYCINAMIDINE SYNTHASE SUBUNIT PURS"/>
    <property type="match status" value="1"/>
</dbReference>
<comment type="catalytic activity">
    <reaction evidence="6">
        <text>N(2)-formyl-N(1)-(5-phospho-beta-D-ribosyl)glycinamide + L-glutamine + ATP + H2O = 2-formamido-N(1)-(5-O-phospho-beta-D-ribosyl)acetamidine + L-glutamate + ADP + phosphate + H(+)</text>
        <dbReference type="Rhea" id="RHEA:17129"/>
        <dbReference type="ChEBI" id="CHEBI:15377"/>
        <dbReference type="ChEBI" id="CHEBI:15378"/>
        <dbReference type="ChEBI" id="CHEBI:29985"/>
        <dbReference type="ChEBI" id="CHEBI:30616"/>
        <dbReference type="ChEBI" id="CHEBI:43474"/>
        <dbReference type="ChEBI" id="CHEBI:58359"/>
        <dbReference type="ChEBI" id="CHEBI:147286"/>
        <dbReference type="ChEBI" id="CHEBI:147287"/>
        <dbReference type="ChEBI" id="CHEBI:456216"/>
        <dbReference type="EC" id="6.3.5.3"/>
    </reaction>
</comment>
<dbReference type="UniPathway" id="UPA00074">
    <property type="reaction ID" value="UER00128"/>
</dbReference>
<dbReference type="Gene3D" id="3.30.1280.10">
    <property type="entry name" value="Phosphoribosylformylglycinamidine synthase subunit PurS"/>
    <property type="match status" value="1"/>
</dbReference>
<dbReference type="EMBL" id="BFBR01000001">
    <property type="protein sequence ID" value="GBF56502.1"/>
    <property type="molecule type" value="Genomic_DNA"/>
</dbReference>